<feature type="domain" description="FBA" evidence="1">
    <location>
        <begin position="1"/>
        <end position="116"/>
    </location>
</feature>
<dbReference type="GO" id="GO:0005737">
    <property type="term" value="C:cytoplasm"/>
    <property type="evidence" value="ECO:0007669"/>
    <property type="project" value="TreeGrafter"/>
</dbReference>
<dbReference type="SMART" id="SM01198">
    <property type="entry name" value="FBA"/>
    <property type="match status" value="1"/>
</dbReference>
<dbReference type="EMBL" id="KZ528835">
    <property type="protein sequence ID" value="PKU27308.1"/>
    <property type="molecule type" value="Genomic_DNA"/>
</dbReference>
<dbReference type="SUPFAM" id="SSF49785">
    <property type="entry name" value="Galactose-binding domain-like"/>
    <property type="match status" value="1"/>
</dbReference>
<dbReference type="Proteomes" id="UP000233556">
    <property type="component" value="Unassembled WGS sequence"/>
</dbReference>
<name>A0A2I0T0I3_LIMLA</name>
<dbReference type="InterPro" id="IPR008979">
    <property type="entry name" value="Galactose-bd-like_sf"/>
</dbReference>
<dbReference type="PANTHER" id="PTHR12125:SF12">
    <property type="entry name" value="F-BOX ONLY PROTEIN 6"/>
    <property type="match status" value="1"/>
</dbReference>
<dbReference type="OrthoDB" id="1107553at2759"/>
<keyword evidence="3" id="KW-1185">Reference proteome</keyword>
<evidence type="ECO:0000313" key="2">
    <source>
        <dbReference type="EMBL" id="PKU27308.1"/>
    </source>
</evidence>
<gene>
    <name evidence="2" type="ORF">llap_22388</name>
</gene>
<proteinExistence type="predicted"/>
<dbReference type="InterPro" id="IPR039752">
    <property type="entry name" value="F-box_only"/>
</dbReference>
<dbReference type="PROSITE" id="PS51114">
    <property type="entry name" value="FBA"/>
    <property type="match status" value="1"/>
</dbReference>
<dbReference type="Pfam" id="PF04300">
    <property type="entry name" value="FBA"/>
    <property type="match status" value="1"/>
</dbReference>
<dbReference type="AlphaFoldDB" id="A0A2I0T0I3"/>
<dbReference type="Gene3D" id="2.60.120.260">
    <property type="entry name" value="Galactose-binding domain-like"/>
    <property type="match status" value="1"/>
</dbReference>
<sequence>MGSLLLFYQRQWAKVKPCFKSQLINLRKEGYWNQLMDEKRPEIVVKDWYSARFDCGCRYELTVRLLSKDYIVLEEFHPEPVVIEQWSDAMWREHPLLNTKGKEVLAVDNAEETVVP</sequence>
<evidence type="ECO:0000313" key="3">
    <source>
        <dbReference type="Proteomes" id="UP000233556"/>
    </source>
</evidence>
<dbReference type="InterPro" id="IPR007397">
    <property type="entry name" value="F-box-assoc_dom"/>
</dbReference>
<dbReference type="GO" id="GO:0006516">
    <property type="term" value="P:glycoprotein catabolic process"/>
    <property type="evidence" value="ECO:0007669"/>
    <property type="project" value="TreeGrafter"/>
</dbReference>
<protein>
    <submittedName>
        <fullName evidence="2">F-box only protein 6-like</fullName>
    </submittedName>
</protein>
<dbReference type="GO" id="GO:0061630">
    <property type="term" value="F:ubiquitin protein ligase activity"/>
    <property type="evidence" value="ECO:0007669"/>
    <property type="project" value="TreeGrafter"/>
</dbReference>
<organism evidence="2 3">
    <name type="scientific">Limosa lapponica baueri</name>
    <dbReference type="NCBI Taxonomy" id="1758121"/>
    <lineage>
        <taxon>Eukaryota</taxon>
        <taxon>Metazoa</taxon>
        <taxon>Chordata</taxon>
        <taxon>Craniata</taxon>
        <taxon>Vertebrata</taxon>
        <taxon>Euteleostomi</taxon>
        <taxon>Archelosauria</taxon>
        <taxon>Archosauria</taxon>
        <taxon>Dinosauria</taxon>
        <taxon>Saurischia</taxon>
        <taxon>Theropoda</taxon>
        <taxon>Coelurosauria</taxon>
        <taxon>Aves</taxon>
        <taxon>Neognathae</taxon>
        <taxon>Neoaves</taxon>
        <taxon>Charadriiformes</taxon>
        <taxon>Scolopacidae</taxon>
        <taxon>Limosa</taxon>
    </lineage>
</organism>
<dbReference type="GO" id="GO:0019005">
    <property type="term" value="C:SCF ubiquitin ligase complex"/>
    <property type="evidence" value="ECO:0007669"/>
    <property type="project" value="TreeGrafter"/>
</dbReference>
<accession>A0A2I0T0I3</accession>
<reference evidence="3" key="2">
    <citation type="submission" date="2017-12" db="EMBL/GenBank/DDBJ databases">
        <title>Genome sequence of the Bar-tailed Godwit (Limosa lapponica baueri).</title>
        <authorList>
            <person name="Lima N.C.B."/>
            <person name="Parody-Merino A.M."/>
            <person name="Battley P.F."/>
            <person name="Fidler A.E."/>
            <person name="Prosdocimi F."/>
        </authorList>
    </citation>
    <scope>NUCLEOTIDE SEQUENCE [LARGE SCALE GENOMIC DNA]</scope>
</reference>
<dbReference type="PANTHER" id="PTHR12125">
    <property type="entry name" value="F-BOX ONLY PROTEIN 6-LIKE PROTEIN"/>
    <property type="match status" value="1"/>
</dbReference>
<evidence type="ECO:0000259" key="1">
    <source>
        <dbReference type="PROSITE" id="PS51114"/>
    </source>
</evidence>
<dbReference type="GO" id="GO:0036503">
    <property type="term" value="P:ERAD pathway"/>
    <property type="evidence" value="ECO:0007669"/>
    <property type="project" value="TreeGrafter"/>
</dbReference>
<dbReference type="GO" id="GO:0031146">
    <property type="term" value="P:SCF-dependent proteasomal ubiquitin-dependent protein catabolic process"/>
    <property type="evidence" value="ECO:0007669"/>
    <property type="project" value="TreeGrafter"/>
</dbReference>
<reference evidence="3" key="1">
    <citation type="submission" date="2017-11" db="EMBL/GenBank/DDBJ databases">
        <authorList>
            <person name="Lima N.C."/>
            <person name="Parody-Merino A.M."/>
            <person name="Battley P.F."/>
            <person name="Fidler A.E."/>
            <person name="Prosdocimi F."/>
        </authorList>
    </citation>
    <scope>NUCLEOTIDE SEQUENCE [LARGE SCALE GENOMIC DNA]</scope>
</reference>